<dbReference type="Proteomes" id="UP000189670">
    <property type="component" value="Unassembled WGS sequence"/>
</dbReference>
<dbReference type="AlphaFoldDB" id="A0A1V1PFV6"/>
<evidence type="ECO:0000313" key="3">
    <source>
        <dbReference type="Proteomes" id="UP000189670"/>
    </source>
</evidence>
<dbReference type="InterPro" id="IPR032179">
    <property type="entry name" value="Cry22Aa_Ig-like"/>
</dbReference>
<feature type="domain" description="Pesticidal crystal protein Cry22Aa Ig-like" evidence="1">
    <location>
        <begin position="444"/>
        <end position="515"/>
    </location>
</feature>
<protein>
    <recommendedName>
        <fullName evidence="1">Pesticidal crystal protein Cry22Aa Ig-like domain-containing protein</fullName>
    </recommendedName>
</protein>
<proteinExistence type="predicted"/>
<gene>
    <name evidence="2" type="ORF">OMM_00784</name>
</gene>
<comment type="caution">
    <text evidence="2">The sequence shown here is derived from an EMBL/GenBank/DDBJ whole genome shotgun (WGS) entry which is preliminary data.</text>
</comment>
<evidence type="ECO:0000259" key="1">
    <source>
        <dbReference type="Pfam" id="PF16403"/>
    </source>
</evidence>
<evidence type="ECO:0000313" key="2">
    <source>
        <dbReference type="EMBL" id="ETR73664.1"/>
    </source>
</evidence>
<organism evidence="2 3">
    <name type="scientific">Candidatus Magnetoglobus multicellularis str. Araruama</name>
    <dbReference type="NCBI Taxonomy" id="890399"/>
    <lineage>
        <taxon>Bacteria</taxon>
        <taxon>Pseudomonadati</taxon>
        <taxon>Thermodesulfobacteriota</taxon>
        <taxon>Desulfobacteria</taxon>
        <taxon>Desulfobacterales</taxon>
        <taxon>Desulfobacteraceae</taxon>
        <taxon>Candidatus Magnetoglobus</taxon>
    </lineage>
</organism>
<dbReference type="Pfam" id="PF17963">
    <property type="entry name" value="Big_9"/>
    <property type="match status" value="2"/>
</dbReference>
<dbReference type="EMBL" id="ATBP01000045">
    <property type="protein sequence ID" value="ETR73664.1"/>
    <property type="molecule type" value="Genomic_DNA"/>
</dbReference>
<name>A0A1V1PFV6_9BACT</name>
<dbReference type="Pfam" id="PF16403">
    <property type="entry name" value="Bact_surface_Ig-like"/>
    <property type="match status" value="1"/>
</dbReference>
<sequence length="1098" mass="122906">MPKKKGIYKLKYKIILILLFIYNPLLADSSQYHMEYYTQSQGGSQLMGNQYMHRTVIIGQPILNTQAEAGRFMGRFSSSHLMLSHMNNAPLITHDEIIYLSDITEDAFVNNGTAIEDVLSIDNIISDIDENAKTGIALMDVINTNGYWQFSTDHGKTWQRIENISENNAILLYANGEMTRLRFTPHLDYFGNQTGKLTFCAWDRSSDIDNGTTGHTIDTRGGTTPFSENFGHISIRVTPINDAPISFDITQICDEDKTLLAQLSYADKDSESVTFQIVDLPQLGSINLINAETGDFLYTPDTDKNGLDYFSYRVNDGEHDSNISQVAIRINPANDRPVARDGKIVTDQGYDKTGILRATDIDNDSLTYSIFSTPEKGELTIIYPKTGAFIYSPDPNESGADQFSFIANDGSKDSNIAEISIIINPVYYVITDEPPPEDDDPPVITLNGNAIEEIIAGQNYTDPGATAYDDEDGDLSGQILVTGQVNQSISGNYFLYYDVRDSVGQYAEQLVREVSIINGKGTLKGMVENIPSNSIQHPDQEIQLTLKYPVSLKTVPVTVIESNNVTQSLNPQFIKPDQTFEFPDLYWQSYILEIQVKDISDPQDYVMYTKREKLLMNQENVIKNLSIPELTAMANSYELHVIIDSGPNVYQYSLIDDTTGKSVREVFNGSDRTFSERLKTGNYRFLIQGKGYLPYEYQGSNDETIITLDSNKTVFVSMIQASDYNPDSPQLDISHSNTTNGFQCRIVQTNFTNNNMNITIVNGQTGLEQSLNQSQYSGTGTLSDPIIYEWIPGETWTNMHYETPGKGDITYDISLHFYLDDSPVRTYNITYVDYATVDSKRSNQSSEQKAFEESFDDTITDATKTSFEFYPLAGAIFNVALKDAFGNNKTIEINIPKIPLDYLYIDNANESDKGWLDYDSETDYYHIDLNQSDQYRLKPEDLLIANIELYSFGDKAAGTGANIYFTQKDSGNIVRYNPVHSPDHSGRFSNAPAITLPLLINPKSKLFKDIKSLSILGDSLTILTNERGDGHFGFNETSLPFMVQNDGLVLIDIHHLTSVGMKVKDVNTAGETDADNISTECNCEKPGSCFIGVLQQLF</sequence>
<dbReference type="InterPro" id="IPR013783">
    <property type="entry name" value="Ig-like_fold"/>
</dbReference>
<dbReference type="Gene3D" id="2.60.40.3440">
    <property type="match status" value="2"/>
</dbReference>
<accession>A0A1V1PFV6</accession>
<reference evidence="3" key="1">
    <citation type="submission" date="2012-11" db="EMBL/GenBank/DDBJ databases">
        <authorList>
            <person name="Lucero-Rivera Y.E."/>
            <person name="Tovar-Ramirez D."/>
        </authorList>
    </citation>
    <scope>NUCLEOTIDE SEQUENCE [LARGE SCALE GENOMIC DNA]</scope>
    <source>
        <strain evidence="3">Araruama</strain>
    </source>
</reference>
<dbReference type="Gene3D" id="2.60.40.10">
    <property type="entry name" value="Immunoglobulins"/>
    <property type="match status" value="1"/>
</dbReference>